<dbReference type="EMBL" id="JANFFA010000002">
    <property type="protein sequence ID" value="MDQ2093944.1"/>
    <property type="molecule type" value="Genomic_DNA"/>
</dbReference>
<dbReference type="AlphaFoldDB" id="A0AAJ1U6J1"/>
<dbReference type="Gene3D" id="3.10.350.10">
    <property type="entry name" value="LysM domain"/>
    <property type="match status" value="1"/>
</dbReference>
<dbReference type="PANTHER" id="PTHR34700:SF4">
    <property type="entry name" value="PHAGE-LIKE ELEMENT PBSX PROTEIN XKDP"/>
    <property type="match status" value="1"/>
</dbReference>
<keyword evidence="1" id="KW-0472">Membrane</keyword>
<evidence type="ECO:0000313" key="3">
    <source>
        <dbReference type="EMBL" id="MDQ2093944.1"/>
    </source>
</evidence>
<proteinExistence type="predicted"/>
<dbReference type="Proteomes" id="UP001227162">
    <property type="component" value="Unassembled WGS sequence"/>
</dbReference>
<keyword evidence="1" id="KW-0812">Transmembrane</keyword>
<name>A0AAJ1U6J1_9RHOB</name>
<dbReference type="PROSITE" id="PS51782">
    <property type="entry name" value="LYSM"/>
    <property type="match status" value="1"/>
</dbReference>
<reference evidence="3" key="2">
    <citation type="submission" date="2023-04" db="EMBL/GenBank/DDBJ databases">
        <title>'Rhodoalgimonas zhirmunskyi' gen. nov., isolated from a red alga.</title>
        <authorList>
            <person name="Nedashkovskaya O.I."/>
            <person name="Otstavnykh N.Y."/>
            <person name="Bystritskaya E.P."/>
            <person name="Balabanova L.A."/>
            <person name="Isaeva M.P."/>
        </authorList>
    </citation>
    <scope>NUCLEOTIDE SEQUENCE</scope>
    <source>
        <strain evidence="3">10Alg 79</strain>
    </source>
</reference>
<dbReference type="Pfam" id="PF01476">
    <property type="entry name" value="LysM"/>
    <property type="match status" value="1"/>
</dbReference>
<reference evidence="3" key="1">
    <citation type="submission" date="2022-07" db="EMBL/GenBank/DDBJ databases">
        <authorList>
            <person name="Otstavnykh N."/>
            <person name="Isaeva M."/>
            <person name="Bystritskaya E."/>
        </authorList>
    </citation>
    <scope>NUCLEOTIDE SEQUENCE</scope>
    <source>
        <strain evidence="3">10Alg 79</strain>
    </source>
</reference>
<gene>
    <name evidence="3" type="ORF">NOI20_07465</name>
</gene>
<evidence type="ECO:0000256" key="1">
    <source>
        <dbReference type="SAM" id="Phobius"/>
    </source>
</evidence>
<feature type="transmembrane region" description="Helical" evidence="1">
    <location>
        <begin position="17"/>
        <end position="38"/>
    </location>
</feature>
<organism evidence="3 4">
    <name type="scientific">Rhodalgimonas zhirmunskyi</name>
    <dbReference type="NCBI Taxonomy" id="2964767"/>
    <lineage>
        <taxon>Bacteria</taxon>
        <taxon>Pseudomonadati</taxon>
        <taxon>Pseudomonadota</taxon>
        <taxon>Alphaproteobacteria</taxon>
        <taxon>Rhodobacterales</taxon>
        <taxon>Roseobacteraceae</taxon>
        <taxon>Rhodalgimonas</taxon>
    </lineage>
</organism>
<dbReference type="InterPro" id="IPR052196">
    <property type="entry name" value="Bact_Kbp"/>
</dbReference>
<sequence length="315" mass="32973">MTDPFLQTPNPEQTGSATIRVAAIAGGFFVITAGLLFIQPGSDAPAERAVSAAPETAQTVPQQQVSRAETGLDLIAPNAAFSDLTTDNDRLGKAVTLASAPARALASPSAESGEMQDMTRSILSQLGQPSATPAPENPAQQTPAPDQLRDLTAGVLASLRQVTAKPGQTSLETLVVQSLRQGQSDAYLDALINEAVASGQVTTPSALITEGGKVDTATLLATLVRKSDADPLQEPRLRPEAMTGGPGVEVRVIQRAGETKQYNFYTVQPGDSLGGIANKFYGDARHFTAIYEANRNLLSSPDTIRAGQRLSIPTL</sequence>
<dbReference type="CDD" id="cd00118">
    <property type="entry name" value="LysM"/>
    <property type="match status" value="1"/>
</dbReference>
<comment type="caution">
    <text evidence="3">The sequence shown here is derived from an EMBL/GenBank/DDBJ whole genome shotgun (WGS) entry which is preliminary data.</text>
</comment>
<keyword evidence="1" id="KW-1133">Transmembrane helix</keyword>
<evidence type="ECO:0000313" key="4">
    <source>
        <dbReference type="Proteomes" id="UP001227162"/>
    </source>
</evidence>
<accession>A0AAJ1U6J1</accession>
<feature type="domain" description="LysM" evidence="2">
    <location>
        <begin position="263"/>
        <end position="312"/>
    </location>
</feature>
<dbReference type="PANTHER" id="PTHR34700">
    <property type="entry name" value="POTASSIUM BINDING PROTEIN KBP"/>
    <property type="match status" value="1"/>
</dbReference>
<dbReference type="SUPFAM" id="SSF54106">
    <property type="entry name" value="LysM domain"/>
    <property type="match status" value="1"/>
</dbReference>
<protein>
    <submittedName>
        <fullName evidence="3">LysM peptidoglycan-binding domain-containing protein</fullName>
    </submittedName>
</protein>
<evidence type="ECO:0000259" key="2">
    <source>
        <dbReference type="PROSITE" id="PS51782"/>
    </source>
</evidence>
<dbReference type="InterPro" id="IPR036779">
    <property type="entry name" value="LysM_dom_sf"/>
</dbReference>
<dbReference type="RefSeq" id="WP_317625570.1">
    <property type="nucleotide sequence ID" value="NZ_JANFFA010000002.1"/>
</dbReference>
<dbReference type="InterPro" id="IPR018392">
    <property type="entry name" value="LysM"/>
</dbReference>
<dbReference type="SMART" id="SM00257">
    <property type="entry name" value="LysM"/>
    <property type="match status" value="1"/>
</dbReference>
<keyword evidence="4" id="KW-1185">Reference proteome</keyword>